<dbReference type="GO" id="GO:0005524">
    <property type="term" value="F:ATP binding"/>
    <property type="evidence" value="ECO:0007669"/>
    <property type="project" value="UniProtKB-KW"/>
</dbReference>
<dbReference type="Proteomes" id="UP001472866">
    <property type="component" value="Chromosome 04"/>
</dbReference>
<organism evidence="3 4">
    <name type="scientific">Chloropicon roscoffensis</name>
    <dbReference type="NCBI Taxonomy" id="1461544"/>
    <lineage>
        <taxon>Eukaryota</taxon>
        <taxon>Viridiplantae</taxon>
        <taxon>Chlorophyta</taxon>
        <taxon>Chloropicophyceae</taxon>
        <taxon>Chloropicales</taxon>
        <taxon>Chloropicaceae</taxon>
        <taxon>Chloropicon</taxon>
    </lineage>
</organism>
<gene>
    <name evidence="3" type="ORF">HKI87_04g32070</name>
</gene>
<dbReference type="InterPro" id="IPR052648">
    <property type="entry name" value="Ser-tRNA(Sec)_kinase"/>
</dbReference>
<name>A0AAX4P5M4_9CHLO</name>
<keyword evidence="2" id="KW-0067">ATP-binding</keyword>
<keyword evidence="3" id="KW-0808">Transferase</keyword>
<dbReference type="SUPFAM" id="SSF52540">
    <property type="entry name" value="P-loop containing nucleoside triphosphate hydrolases"/>
    <property type="match status" value="1"/>
</dbReference>
<accession>A0AAX4P5M4</accession>
<evidence type="ECO:0000256" key="1">
    <source>
        <dbReference type="ARBA" id="ARBA00022741"/>
    </source>
</evidence>
<dbReference type="GO" id="GO:0000049">
    <property type="term" value="F:tRNA binding"/>
    <property type="evidence" value="ECO:0007669"/>
    <property type="project" value="TreeGrafter"/>
</dbReference>
<sequence>MAPDAERARVCCALFCGIPGSGKSTLARRLESHLQGLPAVTPARVCFDEDYQPEGFGEPGSGEYDPAAWKEGRERVLSRLDRELASAPDGTGTRKLVIADDNMHLRSMRREVYLLAREHRADLVILYLDVGLDVALERNASRPARLPDGVLSKMHSRFEPPGEGGGQSWESNKLVVLSADAGGPDVARLWGLLDSLWSGPVSDANSPAVQAARKAEGRAANHQSWAHRLDNWMRRELSSAVRSWRDEGGAAGAAISTRVRAATAARKEILANLRLQVDEARRQGAGEEGEGEAVSLAVEEAKRKFGAFLELGRKGP</sequence>
<dbReference type="InterPro" id="IPR013641">
    <property type="entry name" value="KTI12/PSTK"/>
</dbReference>
<reference evidence="3 4" key="1">
    <citation type="submission" date="2024-03" db="EMBL/GenBank/DDBJ databases">
        <title>Complete genome sequence of the green alga Chloropicon roscoffensis RCC1871.</title>
        <authorList>
            <person name="Lemieux C."/>
            <person name="Pombert J.-F."/>
            <person name="Otis C."/>
            <person name="Turmel M."/>
        </authorList>
    </citation>
    <scope>NUCLEOTIDE SEQUENCE [LARGE SCALE GENOMIC DNA]</scope>
    <source>
        <strain evidence="3 4">RCC1871</strain>
    </source>
</reference>
<dbReference type="GO" id="GO:0016301">
    <property type="term" value="F:kinase activity"/>
    <property type="evidence" value="ECO:0007669"/>
    <property type="project" value="UniProtKB-KW"/>
</dbReference>
<evidence type="ECO:0000313" key="4">
    <source>
        <dbReference type="Proteomes" id="UP001472866"/>
    </source>
</evidence>
<protein>
    <submittedName>
        <fullName evidence="3">Seryl-tRNA(Sec) kinase</fullName>
    </submittedName>
</protein>
<keyword evidence="3" id="KW-0418">Kinase</keyword>
<dbReference type="PANTHER" id="PTHR20873:SF0">
    <property type="entry name" value="L-SERYL-TRNA(SEC) KINASE"/>
    <property type="match status" value="1"/>
</dbReference>
<dbReference type="Pfam" id="PF08433">
    <property type="entry name" value="KTI12"/>
    <property type="match status" value="1"/>
</dbReference>
<dbReference type="InterPro" id="IPR027417">
    <property type="entry name" value="P-loop_NTPase"/>
</dbReference>
<keyword evidence="1" id="KW-0547">Nucleotide-binding</keyword>
<dbReference type="PANTHER" id="PTHR20873">
    <property type="entry name" value="L-SERYL-TRNA(SEC) KINASE"/>
    <property type="match status" value="1"/>
</dbReference>
<dbReference type="EMBL" id="CP151504">
    <property type="protein sequence ID" value="WZN61672.1"/>
    <property type="molecule type" value="Genomic_DNA"/>
</dbReference>
<keyword evidence="4" id="KW-1185">Reference proteome</keyword>
<dbReference type="Gene3D" id="3.40.50.300">
    <property type="entry name" value="P-loop containing nucleotide triphosphate hydrolases"/>
    <property type="match status" value="1"/>
</dbReference>
<proteinExistence type="predicted"/>
<evidence type="ECO:0000256" key="2">
    <source>
        <dbReference type="ARBA" id="ARBA00022840"/>
    </source>
</evidence>
<evidence type="ECO:0000313" key="3">
    <source>
        <dbReference type="EMBL" id="WZN61672.1"/>
    </source>
</evidence>
<dbReference type="AlphaFoldDB" id="A0AAX4P5M4"/>